<dbReference type="EMBL" id="ABJB010685118">
    <property type="status" value="NOT_ANNOTATED_CDS"/>
    <property type="molecule type" value="Genomic_DNA"/>
</dbReference>
<keyword evidence="5" id="KW-0472">Membrane</keyword>
<reference evidence="5 7" key="1">
    <citation type="submission" date="2008-03" db="EMBL/GenBank/DDBJ databases">
        <title>Annotation of Ixodes scapularis.</title>
        <authorList>
            <consortium name="Ixodes scapularis Genome Project Consortium"/>
            <person name="Caler E."/>
            <person name="Hannick L.I."/>
            <person name="Bidwell S."/>
            <person name="Joardar V."/>
            <person name="Thiagarajan M."/>
            <person name="Amedeo P."/>
            <person name="Galinsky K.J."/>
            <person name="Schobel S."/>
            <person name="Inman J."/>
            <person name="Hostetler J."/>
            <person name="Miller J."/>
            <person name="Hammond M."/>
            <person name="Megy K."/>
            <person name="Lawson D."/>
            <person name="Kodira C."/>
            <person name="Sutton G."/>
            <person name="Meyer J."/>
            <person name="Hill C.A."/>
            <person name="Birren B."/>
            <person name="Nene V."/>
            <person name="Collins F."/>
            <person name="Alarcon-Chaidez F."/>
            <person name="Wikel S."/>
            <person name="Strausberg R."/>
        </authorList>
    </citation>
    <scope>NUCLEOTIDE SEQUENCE [LARGE SCALE GENOMIC DNA]</scope>
    <source>
        <strain evidence="7">Wikel</strain>
        <strain evidence="5">Wikel colony</strain>
    </source>
</reference>
<keyword evidence="3" id="KW-0677">Repeat</keyword>
<dbReference type="Proteomes" id="UP000001555">
    <property type="component" value="Unassembled WGS sequence"/>
</dbReference>
<organism>
    <name type="scientific">Ixodes scapularis</name>
    <name type="common">Black-legged tick</name>
    <name type="synonym">Deer tick</name>
    <dbReference type="NCBI Taxonomy" id="6945"/>
    <lineage>
        <taxon>Eukaryota</taxon>
        <taxon>Metazoa</taxon>
        <taxon>Ecdysozoa</taxon>
        <taxon>Arthropoda</taxon>
        <taxon>Chelicerata</taxon>
        <taxon>Arachnida</taxon>
        <taxon>Acari</taxon>
        <taxon>Parasitiformes</taxon>
        <taxon>Ixodida</taxon>
        <taxon>Ixodoidea</taxon>
        <taxon>Ixodidae</taxon>
        <taxon>Ixodinae</taxon>
        <taxon>Ixodes</taxon>
    </lineage>
</organism>
<evidence type="ECO:0000313" key="5">
    <source>
        <dbReference type="EMBL" id="EEC07419.1"/>
    </source>
</evidence>
<evidence type="ECO:0000313" key="6">
    <source>
        <dbReference type="EnsemblMetazoa" id="ISCW005476-PA"/>
    </source>
</evidence>
<gene>
    <name evidence="5" type="ORF">IscW_ISCW005476</name>
</gene>
<accession>B7PLE7</accession>
<keyword evidence="5" id="KW-0812">Transmembrane</keyword>
<sequence>YKCSGLESTADFRRRVESALHAPGLWLVVKDSSLDVFHPSSFARGDVSILEVDNVTATTLPTPDAKVHRFPGLEGSLRRLVYRRNSTLPTHWGVLARLLVLEELEFYDMGSMALGADFNELPKSVTTIQVRDCSIDFVDSLWLSTLSNLETVIVTNSNLKTIARTMFPRPARRLKTMDFWRNSLTVLPADIGEECPALRFINVAHNMLTSIDEVTMSSLRNQRTYVYAAGNPLHCDCALAFLSRFPEVASSSRCATPEPLKGRYLSDVPRDLLGCVEQHNVSVRGPGP</sequence>
<feature type="domain" description="LRRCT" evidence="4">
    <location>
        <begin position="231"/>
        <end position="276"/>
    </location>
</feature>
<dbReference type="HOGENOM" id="CLU_061046_0_0_1"/>
<reference evidence="6" key="2">
    <citation type="submission" date="2020-05" db="UniProtKB">
        <authorList>
            <consortium name="EnsemblMetazoa"/>
        </authorList>
    </citation>
    <scope>IDENTIFICATION</scope>
    <source>
        <strain evidence="6">wikel</strain>
    </source>
</reference>
<keyword evidence="2" id="KW-0732">Signal</keyword>
<dbReference type="InterPro" id="IPR032675">
    <property type="entry name" value="LRR_dom_sf"/>
</dbReference>
<dbReference type="AlphaFoldDB" id="B7PLE7"/>
<dbReference type="Gene3D" id="3.80.10.10">
    <property type="entry name" value="Ribonuclease Inhibitor"/>
    <property type="match status" value="1"/>
</dbReference>
<evidence type="ECO:0000256" key="1">
    <source>
        <dbReference type="ARBA" id="ARBA00022614"/>
    </source>
</evidence>
<dbReference type="OrthoDB" id="1111193at2759"/>
<dbReference type="VEuPathDB" id="VectorBase:ISCP_027687"/>
<dbReference type="PANTHER" id="PTHR24369">
    <property type="entry name" value="ANTIGEN BSP, PUTATIVE-RELATED"/>
    <property type="match status" value="1"/>
</dbReference>
<evidence type="ECO:0000256" key="3">
    <source>
        <dbReference type="ARBA" id="ARBA00022737"/>
    </source>
</evidence>
<dbReference type="STRING" id="6945.B7PLE7"/>
<dbReference type="EMBL" id="ABJB010698778">
    <property type="status" value="NOT_ANNOTATED_CDS"/>
    <property type="molecule type" value="Genomic_DNA"/>
</dbReference>
<dbReference type="VEuPathDB" id="VectorBase:ISCW005476"/>
<dbReference type="EMBL" id="DS740086">
    <property type="protein sequence ID" value="EEC07419.1"/>
    <property type="molecule type" value="Genomic_DNA"/>
</dbReference>
<keyword evidence="7" id="KW-1185">Reference proteome</keyword>
<dbReference type="InterPro" id="IPR000483">
    <property type="entry name" value="Cys-rich_flank_reg_C"/>
</dbReference>
<protein>
    <submittedName>
        <fullName evidence="5 6">Leucine-rich transmembrane protein, putative</fullName>
    </submittedName>
</protein>
<dbReference type="VEuPathDB" id="VectorBase:ISCI005476"/>
<dbReference type="PANTHER" id="PTHR24369:SF210">
    <property type="entry name" value="CHAOPTIN-RELATED"/>
    <property type="match status" value="1"/>
</dbReference>
<feature type="non-terminal residue" evidence="5">
    <location>
        <position position="1"/>
    </location>
</feature>
<dbReference type="SUPFAM" id="SSF52058">
    <property type="entry name" value="L domain-like"/>
    <property type="match status" value="1"/>
</dbReference>
<keyword evidence="1" id="KW-0433">Leucine-rich repeat</keyword>
<proteinExistence type="predicted"/>
<evidence type="ECO:0000259" key="4">
    <source>
        <dbReference type="SMART" id="SM00082"/>
    </source>
</evidence>
<name>B7PLE7_IXOSC</name>
<dbReference type="InterPro" id="IPR050541">
    <property type="entry name" value="LRR_TM_domain-containing"/>
</dbReference>
<evidence type="ECO:0000256" key="2">
    <source>
        <dbReference type="ARBA" id="ARBA00022729"/>
    </source>
</evidence>
<dbReference type="SMART" id="SM00082">
    <property type="entry name" value="LRRCT"/>
    <property type="match status" value="1"/>
</dbReference>
<dbReference type="PaxDb" id="6945-B7PLE7"/>
<dbReference type="EnsemblMetazoa" id="ISCW005476-RA">
    <property type="protein sequence ID" value="ISCW005476-PA"/>
    <property type="gene ID" value="ISCW005476"/>
</dbReference>
<evidence type="ECO:0000313" key="7">
    <source>
        <dbReference type="Proteomes" id="UP000001555"/>
    </source>
</evidence>